<accession>A0A2S7VJZ3</accession>
<dbReference type="RefSeq" id="WP_105061829.1">
    <property type="nucleotide sequence ID" value="NZ_MSCJ01000003.1"/>
</dbReference>
<name>A0A2S7VJZ3_PHOAN</name>
<dbReference type="Proteomes" id="UP000238730">
    <property type="component" value="Unassembled WGS sequence"/>
</dbReference>
<evidence type="ECO:0000313" key="2">
    <source>
        <dbReference type="Proteomes" id="UP000238730"/>
    </source>
</evidence>
<dbReference type="OrthoDB" id="4459835at2"/>
<reference evidence="1 2" key="1">
    <citation type="submission" date="2016-12" db="EMBL/GenBank/DDBJ databases">
        <title>Diversity of luminous bacteria.</title>
        <authorList>
            <person name="Yoshizawa S."/>
            <person name="Kogure K."/>
        </authorList>
    </citation>
    <scope>NUCLEOTIDE SEQUENCE [LARGE SCALE GENOMIC DNA]</scope>
    <source>
        <strain evidence="1 2">LC1-200</strain>
    </source>
</reference>
<comment type="caution">
    <text evidence="1">The sequence shown here is derived from an EMBL/GenBank/DDBJ whole genome shotgun (WGS) entry which is preliminary data.</text>
</comment>
<dbReference type="EMBL" id="MSCJ01000003">
    <property type="protein sequence ID" value="PQJ61990.1"/>
    <property type="molecule type" value="Genomic_DNA"/>
</dbReference>
<gene>
    <name evidence="1" type="ORF">BTO08_17165</name>
</gene>
<protein>
    <submittedName>
        <fullName evidence="1">MxaD family protein</fullName>
    </submittedName>
</protein>
<dbReference type="SUPFAM" id="SSF55961">
    <property type="entry name" value="Bet v1-like"/>
    <property type="match status" value="1"/>
</dbReference>
<dbReference type="AlphaFoldDB" id="A0A2S7VJZ3"/>
<organism evidence="1 2">
    <name type="scientific">Photobacterium angustum</name>
    <dbReference type="NCBI Taxonomy" id="661"/>
    <lineage>
        <taxon>Bacteria</taxon>
        <taxon>Pseudomonadati</taxon>
        <taxon>Pseudomonadota</taxon>
        <taxon>Gammaproteobacteria</taxon>
        <taxon>Vibrionales</taxon>
        <taxon>Vibrionaceae</taxon>
        <taxon>Photobacterium</taxon>
    </lineage>
</organism>
<dbReference type="Gene3D" id="3.30.530.20">
    <property type="match status" value="1"/>
</dbReference>
<dbReference type="InterPro" id="IPR023393">
    <property type="entry name" value="START-like_dom_sf"/>
</dbReference>
<evidence type="ECO:0000313" key="1">
    <source>
        <dbReference type="EMBL" id="PQJ61990.1"/>
    </source>
</evidence>
<dbReference type="CDD" id="cd07821">
    <property type="entry name" value="PYR_PYL_RCAR_like"/>
    <property type="match status" value="1"/>
</dbReference>
<sequence>MTIHTVTLEVTANVPKTVLFALLSDHAKLGRFFNAKYSLIRSGKPEVNGIGAIREVIQGPFTYQEQIIDFKENEHIHYQIIQGAPVNEHGGWIKFKSINATQSKIHYHITFSPKIKGTGWLIKFQIQNFLKQALANVIQHSEDMWRSTTTVNAYSRNTTSKKNIPTKARIK</sequence>
<proteinExistence type="predicted"/>